<dbReference type="InterPro" id="IPR043968">
    <property type="entry name" value="SGNH"/>
</dbReference>
<feature type="domain" description="Acyltransferase 3" evidence="4">
    <location>
        <begin position="16"/>
        <end position="344"/>
    </location>
</feature>
<keyword evidence="6" id="KW-0808">Transferase</keyword>
<feature type="transmembrane region" description="Helical" evidence="3">
    <location>
        <begin position="332"/>
        <end position="351"/>
    </location>
</feature>
<dbReference type="Pfam" id="PF01757">
    <property type="entry name" value="Acyl_transf_3"/>
    <property type="match status" value="1"/>
</dbReference>
<organism evidence="6 7">
    <name type="scientific">Marinococcus halophilus</name>
    <dbReference type="NCBI Taxonomy" id="1371"/>
    <lineage>
        <taxon>Bacteria</taxon>
        <taxon>Bacillati</taxon>
        <taxon>Bacillota</taxon>
        <taxon>Bacilli</taxon>
        <taxon>Bacillales</taxon>
        <taxon>Bacillaceae</taxon>
        <taxon>Marinococcus</taxon>
    </lineage>
</organism>
<feature type="transmembrane region" description="Helical" evidence="3">
    <location>
        <begin position="266"/>
        <end position="287"/>
    </location>
</feature>
<feature type="transmembrane region" description="Helical" evidence="3">
    <location>
        <begin position="238"/>
        <end position="254"/>
    </location>
</feature>
<proteinExistence type="inferred from homology"/>
<evidence type="ECO:0000313" key="6">
    <source>
        <dbReference type="EMBL" id="GEK57729.1"/>
    </source>
</evidence>
<dbReference type="RefSeq" id="WP_094907640.1">
    <property type="nucleotide sequence ID" value="NZ_BJUN01000002.1"/>
</dbReference>
<evidence type="ECO:0000259" key="4">
    <source>
        <dbReference type="Pfam" id="PF01757"/>
    </source>
</evidence>
<dbReference type="GO" id="GO:0009103">
    <property type="term" value="P:lipopolysaccharide biosynthetic process"/>
    <property type="evidence" value="ECO:0007669"/>
    <property type="project" value="TreeGrafter"/>
</dbReference>
<feature type="transmembrane region" description="Helical" evidence="3">
    <location>
        <begin position="42"/>
        <end position="59"/>
    </location>
</feature>
<dbReference type="PANTHER" id="PTHR23028:SF53">
    <property type="entry name" value="ACYL_TRANSF_3 DOMAIN-CONTAINING PROTEIN"/>
    <property type="match status" value="1"/>
</dbReference>
<comment type="similarity">
    <text evidence="2">Belongs to the acyltransferase 3 family.</text>
</comment>
<evidence type="ECO:0000256" key="2">
    <source>
        <dbReference type="ARBA" id="ARBA00007400"/>
    </source>
</evidence>
<feature type="transmembrane region" description="Helical" evidence="3">
    <location>
        <begin position="299"/>
        <end position="320"/>
    </location>
</feature>
<dbReference type="OrthoDB" id="9796461at2"/>
<evidence type="ECO:0000259" key="5">
    <source>
        <dbReference type="Pfam" id="PF19040"/>
    </source>
</evidence>
<feature type="domain" description="SGNH" evidence="5">
    <location>
        <begin position="442"/>
        <end position="661"/>
    </location>
</feature>
<accession>A0A510Y338</accession>
<dbReference type="GO" id="GO:0016020">
    <property type="term" value="C:membrane"/>
    <property type="evidence" value="ECO:0007669"/>
    <property type="project" value="TreeGrafter"/>
</dbReference>
<sequence>MESEQNNLTQRRFRPEIEGLRAVAALLVAIYHIWVGQVSGGVDVFFVVSGFLITTSLVNRLEKNGSIDFFSFILRLMKRLFPMAFLVLLVTSLASILWLPQVRWSQTIQEVFASAFYYQNWQLAINSVDYLAQNNEASPFQHFWAMSIQGQFYLLWPLVLFIAYLAAKYIFKISTRVALTGVLTGLFAVSFSYSIYRTAVDQPWAYFDTLARVWEFSLGGLLAIMISKIILNKLLSAFLGWAGLFAIIVTGAALEVSTEFPGYAALWPVVGGILIVATGNQGGALGVHRLLSWGPLTKFGSISYAFYLWHWPLLIFYYILTDTKQVPFFDGLLLMVGAALISYVSTVLIEKPIRTMKLPAKHWLSWGTVVICMLPTLIVASWWAYDVDQSNEELANAVEDENYPGALALAPENENMEYNQDLEVLPNPVQAREDLPKVYDDDCHQSQQNAEVIQCDYGQTDESKYTVALVGGSHSAHWLPALEQVAENESIKIESYTKSSCRFNADGGEYDSCETWNQNLVEELVEEKPDVVFTTANTSDIEQSKDIPKGFVAQWERLEEAEVEVVALRDNPWFSKDIPSCVEENKNNLDECGGTKEELLGEQAPWEDMEKEMPENVTFTDFNDYICDDGQCAPVEGNVLIYRDAHHLTATYSRTLGPFVRKKLMPILES</sequence>
<evidence type="ECO:0000256" key="1">
    <source>
        <dbReference type="ARBA" id="ARBA00004370"/>
    </source>
</evidence>
<feature type="transmembrane region" description="Helical" evidence="3">
    <location>
        <begin position="80"/>
        <end position="99"/>
    </location>
</feature>
<dbReference type="Proteomes" id="UP000321051">
    <property type="component" value="Unassembled WGS sequence"/>
</dbReference>
<comment type="caution">
    <text evidence="6">The sequence shown here is derived from an EMBL/GenBank/DDBJ whole genome shotgun (WGS) entry which is preliminary data.</text>
</comment>
<dbReference type="PANTHER" id="PTHR23028">
    <property type="entry name" value="ACETYLTRANSFERASE"/>
    <property type="match status" value="1"/>
</dbReference>
<keyword evidence="3" id="KW-1133">Transmembrane helix</keyword>
<feature type="transmembrane region" description="Helical" evidence="3">
    <location>
        <begin position="211"/>
        <end position="231"/>
    </location>
</feature>
<keyword evidence="6" id="KW-0012">Acyltransferase</keyword>
<dbReference type="AlphaFoldDB" id="A0A510Y338"/>
<dbReference type="EMBL" id="BJUN01000002">
    <property type="protein sequence ID" value="GEK57729.1"/>
    <property type="molecule type" value="Genomic_DNA"/>
</dbReference>
<feature type="transmembrane region" description="Helical" evidence="3">
    <location>
        <begin position="177"/>
        <end position="196"/>
    </location>
</feature>
<reference evidence="6 7" key="1">
    <citation type="submission" date="2019-07" db="EMBL/GenBank/DDBJ databases">
        <title>Whole genome shotgun sequence of Marinococcus halophilus NBRC 102359.</title>
        <authorList>
            <person name="Hosoyama A."/>
            <person name="Uohara A."/>
            <person name="Ohji S."/>
            <person name="Ichikawa N."/>
        </authorList>
    </citation>
    <scope>NUCLEOTIDE SEQUENCE [LARGE SCALE GENOMIC DNA]</scope>
    <source>
        <strain evidence="6 7">NBRC 102359</strain>
    </source>
</reference>
<dbReference type="GO" id="GO:0016747">
    <property type="term" value="F:acyltransferase activity, transferring groups other than amino-acyl groups"/>
    <property type="evidence" value="ECO:0007669"/>
    <property type="project" value="InterPro"/>
</dbReference>
<name>A0A510Y338_MARHA</name>
<evidence type="ECO:0000256" key="3">
    <source>
        <dbReference type="SAM" id="Phobius"/>
    </source>
</evidence>
<evidence type="ECO:0000313" key="7">
    <source>
        <dbReference type="Proteomes" id="UP000321051"/>
    </source>
</evidence>
<dbReference type="InterPro" id="IPR002656">
    <property type="entry name" value="Acyl_transf_3_dom"/>
</dbReference>
<gene>
    <name evidence="6" type="ORF">MHA01_06340</name>
</gene>
<feature type="transmembrane region" description="Helical" evidence="3">
    <location>
        <begin position="20"/>
        <end position="36"/>
    </location>
</feature>
<feature type="transmembrane region" description="Helical" evidence="3">
    <location>
        <begin position="363"/>
        <end position="385"/>
    </location>
</feature>
<dbReference type="InterPro" id="IPR050879">
    <property type="entry name" value="Acyltransferase_3"/>
</dbReference>
<feature type="transmembrane region" description="Helical" evidence="3">
    <location>
        <begin position="143"/>
        <end position="165"/>
    </location>
</feature>
<dbReference type="Pfam" id="PF19040">
    <property type="entry name" value="SGNH"/>
    <property type="match status" value="1"/>
</dbReference>
<keyword evidence="3" id="KW-0812">Transmembrane</keyword>
<keyword evidence="3" id="KW-0472">Membrane</keyword>
<comment type="subcellular location">
    <subcellularLocation>
        <location evidence="1">Membrane</location>
    </subcellularLocation>
</comment>
<protein>
    <submittedName>
        <fullName evidence="6">Acyltransferase</fullName>
    </submittedName>
</protein>
<keyword evidence="7" id="KW-1185">Reference proteome</keyword>